<dbReference type="EMBL" id="FNAX01000010">
    <property type="protein sequence ID" value="SDF71721.1"/>
    <property type="molecule type" value="Genomic_DNA"/>
</dbReference>
<evidence type="ECO:0000313" key="3">
    <source>
        <dbReference type="EMBL" id="SDF71721.1"/>
    </source>
</evidence>
<proteinExistence type="predicted"/>
<name>A0A1G7NCQ5_9ACTN</name>
<feature type="region of interest" description="Disordered" evidence="1">
    <location>
        <begin position="223"/>
        <end position="268"/>
    </location>
</feature>
<keyword evidence="2" id="KW-1133">Transmembrane helix</keyword>
<accession>A0A1G7NCQ5</accession>
<feature type="region of interest" description="Disordered" evidence="1">
    <location>
        <begin position="293"/>
        <end position="323"/>
    </location>
</feature>
<dbReference type="Proteomes" id="UP000198614">
    <property type="component" value="Unassembled WGS sequence"/>
</dbReference>
<feature type="region of interest" description="Disordered" evidence="1">
    <location>
        <begin position="1"/>
        <end position="145"/>
    </location>
</feature>
<protein>
    <submittedName>
        <fullName evidence="3">Uncharacterized protein</fullName>
    </submittedName>
</protein>
<sequence length="473" mass="46360">MTQSGQGGEPSARPAREGIVLPSDGGAPLLPGSQGEPPAPAAGQSWGGPWGPEQQAAPAPPPAPGWGEDPGPRWGGAQLPPESAQEAPGGAPAQGGHGGHAHQGTAGGYSAPLPPAAPQGSYGSGAPGSPGAFPSAPLPPADEGATQYIPPVMDEGATQYIPPVADEGATQYIPPVGSGAGPMPPAAGPDAQATQYLPPVPGGAPAQPAPPAEFDNLFRTEGAPAPATQHLPQIGEAVSVPPPGGGRAGARRGGDEGGGRGRGGRSGSRVPLIAAVGVGIVVLGIGAGALLGGGGGGAEKDDSKTVSATGPATAGSSEPTVDPAKTQAEALDKLLAQSGSSRQSVIGAVANVRSCKNLDQAATDLRDAAKQRNGLVTKLSGLSVDKLPDHASLTSSLTAAWQASASADNHYAAWADQAKSRKVCKKGHARNTGQTAAGNAASGTATEQKKKAAALWNAIAGKYGLTQRQPTQL</sequence>
<reference evidence="3 4" key="1">
    <citation type="submission" date="2016-10" db="EMBL/GenBank/DDBJ databases">
        <authorList>
            <person name="de Groot N.N."/>
        </authorList>
    </citation>
    <scope>NUCLEOTIDE SEQUENCE [LARGE SCALE GENOMIC DNA]</scope>
    <source>
        <strain evidence="3 4">CGMCC 4.1859</strain>
    </source>
</reference>
<feature type="transmembrane region" description="Helical" evidence="2">
    <location>
        <begin position="270"/>
        <end position="291"/>
    </location>
</feature>
<keyword evidence="2" id="KW-0472">Membrane</keyword>
<evidence type="ECO:0000256" key="1">
    <source>
        <dbReference type="SAM" id="MobiDB-lite"/>
    </source>
</evidence>
<evidence type="ECO:0000256" key="2">
    <source>
        <dbReference type="SAM" id="Phobius"/>
    </source>
</evidence>
<gene>
    <name evidence="3" type="ORF">SAMN05216260_110115</name>
</gene>
<keyword evidence="2" id="KW-0812">Transmembrane</keyword>
<dbReference type="AlphaFoldDB" id="A0A1G7NCQ5"/>
<dbReference type="OrthoDB" id="3763497at2"/>
<feature type="compositionally biased region" description="Polar residues" evidence="1">
    <location>
        <begin position="305"/>
        <end position="319"/>
    </location>
</feature>
<evidence type="ECO:0000313" key="4">
    <source>
        <dbReference type="Proteomes" id="UP000198614"/>
    </source>
</evidence>
<organism evidence="3 4">
    <name type="scientific">Streptomyces griseoaurantiacus</name>
    <dbReference type="NCBI Taxonomy" id="68213"/>
    <lineage>
        <taxon>Bacteria</taxon>
        <taxon>Bacillati</taxon>
        <taxon>Actinomycetota</taxon>
        <taxon>Actinomycetes</taxon>
        <taxon>Kitasatosporales</taxon>
        <taxon>Streptomycetaceae</taxon>
        <taxon>Streptomyces</taxon>
        <taxon>Streptomyces aurantiacus group</taxon>
    </lineage>
</organism>